<name>A0A6P4Z0C6_BRABE</name>
<dbReference type="AlphaFoldDB" id="A0A6P4Z0C6"/>
<keyword evidence="2" id="KW-1185">Reference proteome</keyword>
<dbReference type="Pfam" id="PF05721">
    <property type="entry name" value="PhyH"/>
    <property type="match status" value="1"/>
</dbReference>
<sequence length="312" mass="35106">MVTFHLAEDEVNKPVIFTRQKISPRSNKESEYHFTEGFKVTDDVKAAFDKNGYVIIRSLLSGEETRKLTEALESDEGVKTKSYGRDDTGGRKTKTVLWNNVGNDITGVVARTEKVAGTFEQLLGGEVYHYHSKVIMKEARTGGAHLWHQDYGYWYENGCMYPNMGTVWIAVDKADRGNGCLKIIPGSHRAGRVDHVRVGDQAGADLERVAELEKALGLFHVEIDPGDALFFHSNILHRSDQNSSDRRRWAFLVAYNRADNNPVYKHHHPQYTPLSKLPNAAILECSTVTDLTGKDFFSLDRDFSLGSLDKKA</sequence>
<dbReference type="PANTHER" id="PTHR20883">
    <property type="entry name" value="PHYTANOYL-COA DIOXYGENASE DOMAIN CONTAINING 1"/>
    <property type="match status" value="1"/>
</dbReference>
<protein>
    <submittedName>
        <fullName evidence="3">Uncharacterized protein LOC109474190 isoform X1</fullName>
    </submittedName>
</protein>
<evidence type="ECO:0000256" key="1">
    <source>
        <dbReference type="ARBA" id="ARBA00001962"/>
    </source>
</evidence>
<gene>
    <name evidence="3" type="primary">LOC109474190</name>
</gene>
<comment type="cofactor">
    <cofactor evidence="1">
        <name>Fe cation</name>
        <dbReference type="ChEBI" id="CHEBI:24875"/>
    </cofactor>
</comment>
<organism evidence="2 3">
    <name type="scientific">Branchiostoma belcheri</name>
    <name type="common">Amphioxus</name>
    <dbReference type="NCBI Taxonomy" id="7741"/>
    <lineage>
        <taxon>Eukaryota</taxon>
        <taxon>Metazoa</taxon>
        <taxon>Chordata</taxon>
        <taxon>Cephalochordata</taxon>
        <taxon>Leptocardii</taxon>
        <taxon>Amphioxiformes</taxon>
        <taxon>Branchiostomatidae</taxon>
        <taxon>Branchiostoma</taxon>
    </lineage>
</organism>
<evidence type="ECO:0000313" key="3">
    <source>
        <dbReference type="RefSeq" id="XP_019630003.1"/>
    </source>
</evidence>
<dbReference type="KEGG" id="bbel:109474190"/>
<proteinExistence type="predicted"/>
<dbReference type="RefSeq" id="XP_019630003.1">
    <property type="nucleotide sequence ID" value="XM_019774444.1"/>
</dbReference>
<dbReference type="SUPFAM" id="SSF51197">
    <property type="entry name" value="Clavaminate synthase-like"/>
    <property type="match status" value="1"/>
</dbReference>
<reference evidence="3" key="1">
    <citation type="submission" date="2025-08" db="UniProtKB">
        <authorList>
            <consortium name="RefSeq"/>
        </authorList>
    </citation>
    <scope>IDENTIFICATION</scope>
    <source>
        <tissue evidence="3">Gonad</tissue>
    </source>
</reference>
<accession>A0A6P4Z0C6</accession>
<dbReference type="Proteomes" id="UP000515135">
    <property type="component" value="Unplaced"/>
</dbReference>
<dbReference type="GeneID" id="109474190"/>
<dbReference type="OrthoDB" id="445007at2759"/>
<dbReference type="PANTHER" id="PTHR20883:SF51">
    <property type="entry name" value="PHYTANOYL-COA HYDROXYLASE"/>
    <property type="match status" value="1"/>
</dbReference>
<dbReference type="Gene3D" id="2.60.120.620">
    <property type="entry name" value="q2cbj1_9rhob like domain"/>
    <property type="match status" value="1"/>
</dbReference>
<evidence type="ECO:0000313" key="2">
    <source>
        <dbReference type="Proteomes" id="UP000515135"/>
    </source>
</evidence>
<dbReference type="InterPro" id="IPR008775">
    <property type="entry name" value="Phytyl_CoA_dOase-like"/>
</dbReference>